<name>A0A850H0G2_9SPHN</name>
<comment type="caution">
    <text evidence="3">The sequence shown here is derived from an EMBL/GenBank/DDBJ whole genome shotgun (WGS) entry which is preliminary data.</text>
</comment>
<dbReference type="Proteomes" id="UP000561438">
    <property type="component" value="Unassembled WGS sequence"/>
</dbReference>
<sequence>MRLKKLTLAAAATALVAAPIAAQNTMARSSVPVSEENELGGGEITPGLIIIALAAVGAGILLITDDDEDEPISA</sequence>
<dbReference type="EMBL" id="JABWGV010000001">
    <property type="protein sequence ID" value="NVD44127.1"/>
    <property type="molecule type" value="Genomic_DNA"/>
</dbReference>
<proteinExistence type="predicted"/>
<dbReference type="AlphaFoldDB" id="A0A850H0G2"/>
<feature type="chain" id="PRO_5032353522" description="Ferrochelatase" evidence="2">
    <location>
        <begin position="23"/>
        <end position="74"/>
    </location>
</feature>
<protein>
    <recommendedName>
        <fullName evidence="5">Ferrochelatase</fullName>
    </recommendedName>
</protein>
<evidence type="ECO:0000313" key="4">
    <source>
        <dbReference type="Proteomes" id="UP000561438"/>
    </source>
</evidence>
<keyword evidence="2" id="KW-0732">Signal</keyword>
<evidence type="ECO:0008006" key="5">
    <source>
        <dbReference type="Google" id="ProtNLM"/>
    </source>
</evidence>
<accession>A0A850H0G2</accession>
<evidence type="ECO:0000256" key="1">
    <source>
        <dbReference type="SAM" id="Phobius"/>
    </source>
</evidence>
<feature type="signal peptide" evidence="2">
    <location>
        <begin position="1"/>
        <end position="22"/>
    </location>
</feature>
<keyword evidence="1" id="KW-0812">Transmembrane</keyword>
<keyword evidence="4" id="KW-1185">Reference proteome</keyword>
<organism evidence="3 4">
    <name type="scientific">Qipengyuania atrilutea</name>
    <dbReference type="NCBI Taxonomy" id="2744473"/>
    <lineage>
        <taxon>Bacteria</taxon>
        <taxon>Pseudomonadati</taxon>
        <taxon>Pseudomonadota</taxon>
        <taxon>Alphaproteobacteria</taxon>
        <taxon>Sphingomonadales</taxon>
        <taxon>Erythrobacteraceae</taxon>
        <taxon>Qipengyuania</taxon>
    </lineage>
</organism>
<feature type="transmembrane region" description="Helical" evidence="1">
    <location>
        <begin position="46"/>
        <end position="64"/>
    </location>
</feature>
<reference evidence="3 4" key="1">
    <citation type="submission" date="2020-06" db="EMBL/GenBank/DDBJ databases">
        <title>Altererythrobacter sp. HHU K3-1.</title>
        <authorList>
            <person name="Zhang D."/>
            <person name="Xue H."/>
        </authorList>
    </citation>
    <scope>NUCLEOTIDE SEQUENCE [LARGE SCALE GENOMIC DNA]</scope>
    <source>
        <strain evidence="3 4">HHU K3-1</strain>
    </source>
</reference>
<keyword evidence="1" id="KW-0472">Membrane</keyword>
<gene>
    <name evidence="3" type="ORF">HUV48_03725</name>
</gene>
<evidence type="ECO:0000313" key="3">
    <source>
        <dbReference type="EMBL" id="NVD44127.1"/>
    </source>
</evidence>
<keyword evidence="1" id="KW-1133">Transmembrane helix</keyword>
<evidence type="ECO:0000256" key="2">
    <source>
        <dbReference type="SAM" id="SignalP"/>
    </source>
</evidence>
<dbReference type="RefSeq" id="WP_176266399.1">
    <property type="nucleotide sequence ID" value="NZ_JABWGV010000001.1"/>
</dbReference>